<feature type="domain" description="U1-type" evidence="3">
    <location>
        <begin position="303"/>
        <end position="336"/>
    </location>
</feature>
<dbReference type="AlphaFoldDB" id="K3Y338"/>
<feature type="compositionally biased region" description="Basic and acidic residues" evidence="1">
    <location>
        <begin position="1"/>
        <end position="12"/>
    </location>
</feature>
<dbReference type="HOGENOM" id="CLU_031929_0_1_1"/>
<dbReference type="InterPro" id="IPR003604">
    <property type="entry name" value="Matrin/U1-like-C_Znf_C2H2"/>
</dbReference>
<dbReference type="OMA" id="ETCHYEI"/>
<dbReference type="SMART" id="SM00355">
    <property type="entry name" value="ZnF_C2H2"/>
    <property type="match status" value="2"/>
</dbReference>
<keyword evidence="5" id="KW-1185">Reference proteome</keyword>
<dbReference type="InterPro" id="IPR036236">
    <property type="entry name" value="Znf_C2H2_sf"/>
</dbReference>
<reference evidence="5" key="1">
    <citation type="journal article" date="2012" name="Nat. Biotechnol.">
        <title>Reference genome sequence of the model plant Setaria.</title>
        <authorList>
            <person name="Bennetzen J.L."/>
            <person name="Schmutz J."/>
            <person name="Wang H."/>
            <person name="Percifield R."/>
            <person name="Hawkins J."/>
            <person name="Pontaroli A.C."/>
            <person name="Estep M."/>
            <person name="Feng L."/>
            <person name="Vaughn J.N."/>
            <person name="Grimwood J."/>
            <person name="Jenkins J."/>
            <person name="Barry K."/>
            <person name="Lindquist E."/>
            <person name="Hellsten U."/>
            <person name="Deshpande S."/>
            <person name="Wang X."/>
            <person name="Wu X."/>
            <person name="Mitros T."/>
            <person name="Triplett J."/>
            <person name="Yang X."/>
            <person name="Ye C.Y."/>
            <person name="Mauro-Herrera M."/>
            <person name="Wang L."/>
            <person name="Li P."/>
            <person name="Sharma M."/>
            <person name="Sharma R."/>
            <person name="Ronald P.C."/>
            <person name="Panaud O."/>
            <person name="Kellogg E.A."/>
            <person name="Brutnell T.P."/>
            <person name="Doust A.N."/>
            <person name="Tuskan G.A."/>
            <person name="Rokhsar D."/>
            <person name="Devos K.M."/>
        </authorList>
    </citation>
    <scope>NUCLEOTIDE SEQUENCE [LARGE SCALE GENOMIC DNA]</scope>
    <source>
        <strain evidence="5">cv. Yugu1</strain>
    </source>
</reference>
<sequence length="365" mass="40712">MEFRFRAGDRPAGRSPSPARFSRPCDRRYLPRAGPFHGELPPPSPFEWEAAAWRERIIREEVERRLICEEVERRLIEEASLIEEEVRRELAVARARFGGAFGRVPFVGSDGPFVPPGAFFGPHGPFLPPVPPPLMPASFGRVGFEQSILVKRRPLPPPKLKPKHRLKPTELQNGISATTEPAELQNGVSTSTEPAELQNGISATTEPAELQNAARHWNCALCQVSATSRSNLNKHLRGRRHLAKLIQSRGIEVICDNKRKKHLKRKLALYGASVAASVAGPSDAHKKIHILVDGEMHEVVQQGNYVWCERCSVRCINAATMADHLRGKKHSLLNRVWRSIKAVRMKNKSKEDTAATCEGKVNDNG</sequence>
<feature type="domain" description="U1-type" evidence="3">
    <location>
        <begin position="214"/>
        <end position="248"/>
    </location>
</feature>
<dbReference type="GO" id="GO:0008270">
    <property type="term" value="F:zinc ion binding"/>
    <property type="evidence" value="ECO:0007669"/>
    <property type="project" value="InterPro"/>
</dbReference>
<dbReference type="PANTHER" id="PTHR47487">
    <property type="entry name" value="OS06G0651300 PROTEIN-RELATED"/>
    <property type="match status" value="1"/>
</dbReference>
<feature type="region of interest" description="Disordered" evidence="1">
    <location>
        <begin position="1"/>
        <end position="26"/>
    </location>
</feature>
<dbReference type="GO" id="GO:0003676">
    <property type="term" value="F:nucleic acid binding"/>
    <property type="evidence" value="ECO:0007669"/>
    <property type="project" value="InterPro"/>
</dbReference>
<organism evidence="4 5">
    <name type="scientific">Setaria italica</name>
    <name type="common">Foxtail millet</name>
    <name type="synonym">Panicum italicum</name>
    <dbReference type="NCBI Taxonomy" id="4555"/>
    <lineage>
        <taxon>Eukaryota</taxon>
        <taxon>Viridiplantae</taxon>
        <taxon>Streptophyta</taxon>
        <taxon>Embryophyta</taxon>
        <taxon>Tracheophyta</taxon>
        <taxon>Spermatophyta</taxon>
        <taxon>Magnoliopsida</taxon>
        <taxon>Liliopsida</taxon>
        <taxon>Poales</taxon>
        <taxon>Poaceae</taxon>
        <taxon>PACMAD clade</taxon>
        <taxon>Panicoideae</taxon>
        <taxon>Panicodae</taxon>
        <taxon>Paniceae</taxon>
        <taxon>Cenchrinae</taxon>
        <taxon>Setaria</taxon>
    </lineage>
</organism>
<dbReference type="PANTHER" id="PTHR47487:SF8">
    <property type="entry name" value="OS08G0270900 PROTEIN"/>
    <property type="match status" value="1"/>
</dbReference>
<feature type="compositionally biased region" description="Basic residues" evidence="1">
    <location>
        <begin position="153"/>
        <end position="166"/>
    </location>
</feature>
<feature type="domain" description="C2H2-type" evidence="2">
    <location>
        <begin position="306"/>
        <end position="330"/>
    </location>
</feature>
<feature type="compositionally biased region" description="Polar residues" evidence="1">
    <location>
        <begin position="170"/>
        <end position="179"/>
    </location>
</feature>
<reference evidence="4" key="2">
    <citation type="submission" date="2018-08" db="UniProtKB">
        <authorList>
            <consortium name="EnsemblPlants"/>
        </authorList>
    </citation>
    <scope>IDENTIFICATION</scope>
    <source>
        <strain evidence="4">Yugu1</strain>
    </source>
</reference>
<evidence type="ECO:0000259" key="2">
    <source>
        <dbReference type="SMART" id="SM00355"/>
    </source>
</evidence>
<evidence type="ECO:0008006" key="6">
    <source>
        <dbReference type="Google" id="ProtNLM"/>
    </source>
</evidence>
<protein>
    <recommendedName>
        <fullName evidence="6">C2H2-type domain-containing protein</fullName>
    </recommendedName>
</protein>
<dbReference type="SMART" id="SM00451">
    <property type="entry name" value="ZnF_U1"/>
    <property type="match status" value="2"/>
</dbReference>
<dbReference type="Proteomes" id="UP000004995">
    <property type="component" value="Unassembled WGS sequence"/>
</dbReference>
<dbReference type="eggNOG" id="ENOG502S02K">
    <property type="taxonomic scope" value="Eukaryota"/>
</dbReference>
<feature type="region of interest" description="Disordered" evidence="1">
    <location>
        <begin position="153"/>
        <end position="187"/>
    </location>
</feature>
<name>K3Y338_SETIT</name>
<dbReference type="SUPFAM" id="SSF57667">
    <property type="entry name" value="beta-beta-alpha zinc fingers"/>
    <property type="match status" value="2"/>
</dbReference>
<dbReference type="InterPro" id="IPR013087">
    <property type="entry name" value="Znf_C2H2_type"/>
</dbReference>
<dbReference type="Gramene" id="KQL11163">
    <property type="protein sequence ID" value="KQL11163"/>
    <property type="gene ID" value="SETIT_008623mg"/>
</dbReference>
<proteinExistence type="predicted"/>
<dbReference type="EnsemblPlants" id="KQL11163">
    <property type="protein sequence ID" value="KQL11163"/>
    <property type="gene ID" value="SETIT_008623mg"/>
</dbReference>
<dbReference type="InParanoid" id="K3Y338"/>
<evidence type="ECO:0000259" key="3">
    <source>
        <dbReference type="SMART" id="SM00451"/>
    </source>
</evidence>
<evidence type="ECO:0000313" key="5">
    <source>
        <dbReference type="Proteomes" id="UP000004995"/>
    </source>
</evidence>
<feature type="domain" description="C2H2-type" evidence="2">
    <location>
        <begin position="217"/>
        <end position="241"/>
    </location>
</feature>
<dbReference type="Gene3D" id="3.30.160.60">
    <property type="entry name" value="Classic Zinc Finger"/>
    <property type="match status" value="2"/>
</dbReference>
<dbReference type="Pfam" id="PF12874">
    <property type="entry name" value="zf-met"/>
    <property type="match status" value="2"/>
</dbReference>
<evidence type="ECO:0000313" key="4">
    <source>
        <dbReference type="EnsemblPlants" id="KQL11163"/>
    </source>
</evidence>
<evidence type="ECO:0000256" key="1">
    <source>
        <dbReference type="SAM" id="MobiDB-lite"/>
    </source>
</evidence>
<accession>K3Y338</accession>
<dbReference type="EMBL" id="AGNK02002581">
    <property type="status" value="NOT_ANNOTATED_CDS"/>
    <property type="molecule type" value="Genomic_DNA"/>
</dbReference>